<evidence type="ECO:0000256" key="1">
    <source>
        <dbReference type="ARBA" id="ARBA00005054"/>
    </source>
</evidence>
<reference evidence="7" key="1">
    <citation type="submission" date="2016-01" db="EMBL/GenBank/DDBJ databases">
        <authorList>
            <person name="Mitreva M."/>
            <person name="Pepin K.H."/>
            <person name="Mihindukulasuriya K.A."/>
            <person name="Fulton R."/>
            <person name="Fronick C."/>
            <person name="O'Laughlin M."/>
            <person name="Miner T."/>
            <person name="Herter B."/>
            <person name="Rosa B.A."/>
            <person name="Cordes M."/>
            <person name="Tomlinson C."/>
            <person name="Wollam A."/>
            <person name="Palsikar V.B."/>
            <person name="Mardis E.R."/>
            <person name="Wilson R.K."/>
        </authorList>
    </citation>
    <scope>NUCLEOTIDE SEQUENCE [LARGE SCALE GENOMIC DNA]</scope>
    <source>
        <strain evidence="7">MJR7716</strain>
    </source>
</reference>
<dbReference type="GO" id="GO:0005829">
    <property type="term" value="C:cytosol"/>
    <property type="evidence" value="ECO:0007669"/>
    <property type="project" value="TreeGrafter"/>
</dbReference>
<evidence type="ECO:0000259" key="5">
    <source>
        <dbReference type="Pfam" id="PF00551"/>
    </source>
</evidence>
<comment type="catalytic activity">
    <reaction evidence="4">
        <text>N(1)-(5-phospho-beta-D-ribosyl)glycinamide + (6R)-10-formyltetrahydrofolate = N(2)-formyl-N(1)-(5-phospho-beta-D-ribosyl)glycinamide + (6S)-5,6,7,8-tetrahydrofolate + H(+)</text>
        <dbReference type="Rhea" id="RHEA:15053"/>
        <dbReference type="ChEBI" id="CHEBI:15378"/>
        <dbReference type="ChEBI" id="CHEBI:57453"/>
        <dbReference type="ChEBI" id="CHEBI:143788"/>
        <dbReference type="ChEBI" id="CHEBI:147286"/>
        <dbReference type="ChEBI" id="CHEBI:195366"/>
        <dbReference type="EC" id="2.1.2.2"/>
    </reaction>
</comment>
<evidence type="ECO:0000256" key="2">
    <source>
        <dbReference type="ARBA" id="ARBA00022679"/>
    </source>
</evidence>
<proteinExistence type="inferred from homology"/>
<evidence type="ECO:0000313" key="6">
    <source>
        <dbReference type="EMBL" id="KXA38663.1"/>
    </source>
</evidence>
<dbReference type="Gene3D" id="3.40.50.170">
    <property type="entry name" value="Formyl transferase, N-terminal domain"/>
    <property type="match status" value="1"/>
</dbReference>
<comment type="similarity">
    <text evidence="4">Belongs to the GART family.</text>
</comment>
<dbReference type="InterPro" id="IPR002376">
    <property type="entry name" value="Formyl_transf_N"/>
</dbReference>
<keyword evidence="7" id="KW-1185">Reference proteome</keyword>
<dbReference type="PANTHER" id="PTHR43369">
    <property type="entry name" value="PHOSPHORIBOSYLGLYCINAMIDE FORMYLTRANSFERASE"/>
    <property type="match status" value="1"/>
</dbReference>
<dbReference type="STRING" id="28128.HMPREF3226_01519"/>
<dbReference type="AlphaFoldDB" id="A0A133Q776"/>
<evidence type="ECO:0000313" key="7">
    <source>
        <dbReference type="Proteomes" id="UP000070533"/>
    </source>
</evidence>
<dbReference type="Pfam" id="PF00551">
    <property type="entry name" value="Formyl_trans_N"/>
    <property type="match status" value="1"/>
</dbReference>
<protein>
    <recommendedName>
        <fullName evidence="4">Phosphoribosylglycinamide formyltransferase</fullName>
        <ecNumber evidence="4">2.1.2.2</ecNumber>
    </recommendedName>
    <alternativeName>
        <fullName evidence="4">5'-phosphoribosylglycinamide transformylase</fullName>
    </alternativeName>
    <alternativeName>
        <fullName evidence="4">GAR transformylase</fullName>
        <shortName evidence="4">GART</shortName>
    </alternativeName>
</protein>
<dbReference type="PANTHER" id="PTHR43369:SF2">
    <property type="entry name" value="PHOSPHORIBOSYLGLYCINAMIDE FORMYLTRANSFERASE"/>
    <property type="match status" value="1"/>
</dbReference>
<dbReference type="eggNOG" id="COG0299">
    <property type="taxonomic scope" value="Bacteria"/>
</dbReference>
<dbReference type="SUPFAM" id="SSF53328">
    <property type="entry name" value="Formyltransferase"/>
    <property type="match status" value="1"/>
</dbReference>
<dbReference type="InterPro" id="IPR036477">
    <property type="entry name" value="Formyl_transf_N_sf"/>
</dbReference>
<accession>A0A133Q776</accession>
<organism evidence="6 7">
    <name type="scientific">Prevotella corporis</name>
    <dbReference type="NCBI Taxonomy" id="28128"/>
    <lineage>
        <taxon>Bacteria</taxon>
        <taxon>Pseudomonadati</taxon>
        <taxon>Bacteroidota</taxon>
        <taxon>Bacteroidia</taxon>
        <taxon>Bacteroidales</taxon>
        <taxon>Prevotellaceae</taxon>
        <taxon>Prevotella</taxon>
    </lineage>
</organism>
<comment type="pathway">
    <text evidence="1 4">Purine metabolism; IMP biosynthesis via de novo pathway; N(2)-formyl-N(1)-(5-phospho-D-ribosyl)glycinamide from N(1)-(5-phospho-D-ribosyl)glycinamide (10-formyl THF route): step 1/1.</text>
</comment>
<dbReference type="Proteomes" id="UP000070533">
    <property type="component" value="Unassembled WGS sequence"/>
</dbReference>
<dbReference type="OrthoDB" id="9806170at2"/>
<feature type="site" description="Raises pKa of active site His" evidence="4">
    <location>
        <position position="145"/>
    </location>
</feature>
<feature type="binding site" evidence="4">
    <location>
        <position position="102"/>
    </location>
    <ligand>
        <name>(6R)-10-formyltetrahydrofolate</name>
        <dbReference type="ChEBI" id="CHEBI:195366"/>
    </ligand>
</feature>
<dbReference type="PATRIC" id="fig|28128.5.peg.1554"/>
<dbReference type="RefSeq" id="WP_060940760.1">
    <property type="nucleotide sequence ID" value="NZ_KQ957255.1"/>
</dbReference>
<dbReference type="HAMAP" id="MF_01930">
    <property type="entry name" value="PurN"/>
    <property type="match status" value="1"/>
</dbReference>
<name>A0A133Q776_9BACT</name>
<feature type="active site" description="Proton donor" evidence="4">
    <location>
        <position position="104"/>
    </location>
</feature>
<dbReference type="GO" id="GO:0006189">
    <property type="term" value="P:'de novo' IMP biosynthetic process"/>
    <property type="evidence" value="ECO:0007669"/>
    <property type="project" value="UniProtKB-UniRule"/>
</dbReference>
<evidence type="ECO:0000256" key="3">
    <source>
        <dbReference type="ARBA" id="ARBA00022755"/>
    </source>
</evidence>
<gene>
    <name evidence="4" type="primary">purN</name>
    <name evidence="6" type="ORF">HMPREF3226_01519</name>
</gene>
<dbReference type="CDD" id="cd08645">
    <property type="entry name" value="FMT_core_GART"/>
    <property type="match status" value="1"/>
</dbReference>
<dbReference type="UniPathway" id="UPA00074">
    <property type="reaction ID" value="UER00126"/>
</dbReference>
<feature type="binding site" evidence="4">
    <location>
        <begin position="12"/>
        <end position="14"/>
    </location>
    <ligand>
        <name>N(1)-(5-phospho-beta-D-ribosyl)glycinamide</name>
        <dbReference type="ChEBI" id="CHEBI:143788"/>
    </ligand>
</feature>
<sequence length="193" mass="21727">MVNLAIFVSGSGTNCENIIRYFQNNQQVNISLVISNKADAYALVRAKHLNVETAVLPKSDFNNRELVLDLMSDHRIDFIVLAGFLLMIPDWLIDAYEHRMVNLHPALLPKFGGKGMYGHHVHESVKAAGETETGMTVHWVSNVCDGGEIIEQYKTAISPDDTPDDIAEKEHELEMEHFPKVIERVLLNEGFVK</sequence>
<comment type="caution">
    <text evidence="6">The sequence shown here is derived from an EMBL/GenBank/DDBJ whole genome shotgun (WGS) entry which is preliminary data.</text>
</comment>
<keyword evidence="2 4" id="KW-0808">Transferase</keyword>
<comment type="caution">
    <text evidence="4">Lacks conserved residue(s) required for the propagation of feature annotation.</text>
</comment>
<feature type="binding site" evidence="4">
    <location>
        <position position="64"/>
    </location>
    <ligand>
        <name>(6R)-10-formyltetrahydrofolate</name>
        <dbReference type="ChEBI" id="CHEBI:195366"/>
    </ligand>
</feature>
<feature type="domain" description="Formyl transferase N-terminal" evidence="5">
    <location>
        <begin position="3"/>
        <end position="182"/>
    </location>
</feature>
<keyword evidence="3 4" id="KW-0658">Purine biosynthesis</keyword>
<dbReference type="EC" id="2.1.2.2" evidence="4"/>
<dbReference type="GO" id="GO:0004644">
    <property type="term" value="F:phosphoribosylglycinamide formyltransferase activity"/>
    <property type="evidence" value="ECO:0007669"/>
    <property type="project" value="UniProtKB-UniRule"/>
</dbReference>
<dbReference type="InterPro" id="IPR004607">
    <property type="entry name" value="GART"/>
</dbReference>
<evidence type="ECO:0000256" key="4">
    <source>
        <dbReference type="HAMAP-Rule" id="MF_01930"/>
    </source>
</evidence>
<dbReference type="EMBL" id="LRQG01000108">
    <property type="protein sequence ID" value="KXA38663.1"/>
    <property type="molecule type" value="Genomic_DNA"/>
</dbReference>
<comment type="function">
    <text evidence="4">Catalyzes the transfer of a formyl group from 10-formyltetrahydrofolate to 5-phospho-ribosyl-glycinamide (GAR), producing 5-phospho-ribosyl-N-formylglycinamide (FGAR) and tetrahydrofolate.</text>
</comment>